<dbReference type="CDD" id="cd00712">
    <property type="entry name" value="AsnB"/>
    <property type="match status" value="1"/>
</dbReference>
<evidence type="ECO:0000256" key="5">
    <source>
        <dbReference type="ARBA" id="ARBA00022840"/>
    </source>
</evidence>
<dbReference type="PANTHER" id="PTHR43284:SF1">
    <property type="entry name" value="ASPARAGINE SYNTHETASE"/>
    <property type="match status" value="1"/>
</dbReference>
<dbReference type="GO" id="GO:0004066">
    <property type="term" value="F:asparagine synthase (glutamine-hydrolyzing) activity"/>
    <property type="evidence" value="ECO:0007669"/>
    <property type="project" value="UniProtKB-EC"/>
</dbReference>
<dbReference type="PANTHER" id="PTHR43284">
    <property type="entry name" value="ASPARAGINE SYNTHETASE (GLUTAMINE-HYDROLYZING)"/>
    <property type="match status" value="1"/>
</dbReference>
<comment type="similarity">
    <text evidence="2">Belongs to the asparagine synthetase family.</text>
</comment>
<dbReference type="InterPro" id="IPR014729">
    <property type="entry name" value="Rossmann-like_a/b/a_fold"/>
</dbReference>
<feature type="binding site" evidence="9">
    <location>
        <position position="99"/>
    </location>
    <ligand>
        <name>L-glutamine</name>
        <dbReference type="ChEBI" id="CHEBI:58359"/>
    </ligand>
</feature>
<dbReference type="Proteomes" id="UP000183076">
    <property type="component" value="Unassembled WGS sequence"/>
</dbReference>
<dbReference type="RefSeq" id="WP_074637676.1">
    <property type="nucleotide sequence ID" value="NZ_FNNB01000011.1"/>
</dbReference>
<dbReference type="InterPro" id="IPR029055">
    <property type="entry name" value="Ntn_hydrolases_N"/>
</dbReference>
<sequence length="626" mass="70266">MCGLVFALSTRPVLSFVKTAHQRQLYRGPDGEGFCFEEAAGIYMGMAHERLAIVGLSESGSQPMLSASGRFRILFNGEVYNYRELAQQFGLRNLRSSTDTEVIVELIEKLGIDAAVQHFNGMWAMIVQDISANRFYVSRDRFGKKPLFLHRDERGIYMASEMHSLLGLPSVDLTPDAVTASRFLAQSLQNVDDRSWLKSIQCFPPASIAEIDGNNPSAGLRKLRSYWSPQYGNTPKEQRREESIEELKSLVQDATRLRLHADVPVGVALSGGIDSSIISTLAMKSIGAQGQRTELFSAVNPGSKEDESEHIDVMARHLSADVRRFTLKPDEGSGLLNLLKTCIRHADGPVTSFSSLLFYKLMESAQSLGITVVLTGQGADEAFCGYRKYPILEIKRLLKAGRLLEATRFASGFLANGTILPEFNLTEAKRYVGSSNRSILGPEASDALDLAALGEITSMGERQWLDISRYSVPYLCHYEDRMSMAWSREIRSPFLDYRVVEMGLRMHERLKMKRGWTKYALRKAFESELPASIAWRKDKKGFVNPQDDWLKGTLQPVVREIMGCTDAHVYRAGLVDRKGYIERFDAYCAGRGHVWFRDVFAPFALELWMITAAEIAQDLKKKQCDA</sequence>
<dbReference type="GO" id="GO:0006529">
    <property type="term" value="P:asparagine biosynthetic process"/>
    <property type="evidence" value="ECO:0007669"/>
    <property type="project" value="UniProtKB-KW"/>
</dbReference>
<evidence type="ECO:0000256" key="4">
    <source>
        <dbReference type="ARBA" id="ARBA00022741"/>
    </source>
</evidence>
<dbReference type="Pfam" id="PF13537">
    <property type="entry name" value="GATase_7"/>
    <property type="match status" value="1"/>
</dbReference>
<evidence type="ECO:0000259" key="10">
    <source>
        <dbReference type="PROSITE" id="PS51278"/>
    </source>
</evidence>
<keyword evidence="8" id="KW-0028">Amino-acid biosynthesis</keyword>
<evidence type="ECO:0000256" key="1">
    <source>
        <dbReference type="ARBA" id="ARBA00005187"/>
    </source>
</evidence>
<dbReference type="SUPFAM" id="SSF52402">
    <property type="entry name" value="Adenine nucleotide alpha hydrolases-like"/>
    <property type="match status" value="1"/>
</dbReference>
<keyword evidence="6 8" id="KW-0315">Glutamine amidotransferase</keyword>
<feature type="active site" description="For GATase activity" evidence="8">
    <location>
        <position position="2"/>
    </location>
</feature>
<dbReference type="PROSITE" id="PS51278">
    <property type="entry name" value="GATASE_TYPE_2"/>
    <property type="match status" value="1"/>
</dbReference>
<comment type="catalytic activity">
    <reaction evidence="7">
        <text>L-aspartate + L-glutamine + ATP + H2O = L-asparagine + L-glutamate + AMP + diphosphate + H(+)</text>
        <dbReference type="Rhea" id="RHEA:12228"/>
        <dbReference type="ChEBI" id="CHEBI:15377"/>
        <dbReference type="ChEBI" id="CHEBI:15378"/>
        <dbReference type="ChEBI" id="CHEBI:29985"/>
        <dbReference type="ChEBI" id="CHEBI:29991"/>
        <dbReference type="ChEBI" id="CHEBI:30616"/>
        <dbReference type="ChEBI" id="CHEBI:33019"/>
        <dbReference type="ChEBI" id="CHEBI:58048"/>
        <dbReference type="ChEBI" id="CHEBI:58359"/>
        <dbReference type="ChEBI" id="CHEBI:456215"/>
        <dbReference type="EC" id="6.3.5.4"/>
    </reaction>
</comment>
<reference evidence="12" key="1">
    <citation type="submission" date="2016-10" db="EMBL/GenBank/DDBJ databases">
        <authorList>
            <person name="Varghese N."/>
            <person name="Submissions S."/>
        </authorList>
    </citation>
    <scope>NUCLEOTIDE SEQUENCE [LARGE SCALE GENOMIC DNA]</scope>
    <source>
        <strain evidence="12">DSM 10014</strain>
    </source>
</reference>
<dbReference type="InterPro" id="IPR001962">
    <property type="entry name" value="Asn_synthase"/>
</dbReference>
<dbReference type="PIRSF" id="PIRSF001589">
    <property type="entry name" value="Asn_synthetase_glu-h"/>
    <property type="match status" value="1"/>
</dbReference>
<dbReference type="Pfam" id="PF00733">
    <property type="entry name" value="Asn_synthase"/>
    <property type="match status" value="1"/>
</dbReference>
<evidence type="ECO:0000256" key="7">
    <source>
        <dbReference type="ARBA" id="ARBA00048741"/>
    </source>
</evidence>
<dbReference type="Gene3D" id="3.40.50.620">
    <property type="entry name" value="HUPs"/>
    <property type="match status" value="1"/>
</dbReference>
<proteinExistence type="inferred from homology"/>
<dbReference type="SUPFAM" id="SSF56235">
    <property type="entry name" value="N-terminal nucleophile aminohydrolases (Ntn hydrolases)"/>
    <property type="match status" value="1"/>
</dbReference>
<evidence type="ECO:0000256" key="3">
    <source>
        <dbReference type="ARBA" id="ARBA00012737"/>
    </source>
</evidence>
<evidence type="ECO:0000313" key="11">
    <source>
        <dbReference type="EMBL" id="SDX67897.1"/>
    </source>
</evidence>
<evidence type="ECO:0000256" key="6">
    <source>
        <dbReference type="ARBA" id="ARBA00022962"/>
    </source>
</evidence>
<gene>
    <name evidence="11" type="ORF">SAMN04488041_11164</name>
</gene>
<dbReference type="STRING" id="60137.SAMN04488041_11164"/>
<evidence type="ECO:0000256" key="2">
    <source>
        <dbReference type="ARBA" id="ARBA00005752"/>
    </source>
</evidence>
<dbReference type="NCBIfam" id="TIGR01536">
    <property type="entry name" value="asn_synth_AEB"/>
    <property type="match status" value="1"/>
</dbReference>
<name>A0A1H3DNG5_9RHOB</name>
<organism evidence="11 12">
    <name type="scientific">Sulfitobacter pontiacus</name>
    <dbReference type="NCBI Taxonomy" id="60137"/>
    <lineage>
        <taxon>Bacteria</taxon>
        <taxon>Pseudomonadati</taxon>
        <taxon>Pseudomonadota</taxon>
        <taxon>Alphaproteobacteria</taxon>
        <taxon>Rhodobacterales</taxon>
        <taxon>Roseobacteraceae</taxon>
        <taxon>Sulfitobacter</taxon>
    </lineage>
</organism>
<dbReference type="EMBL" id="FNNB01000011">
    <property type="protein sequence ID" value="SDX67897.1"/>
    <property type="molecule type" value="Genomic_DNA"/>
</dbReference>
<keyword evidence="4 9" id="KW-0547">Nucleotide-binding</keyword>
<evidence type="ECO:0000313" key="12">
    <source>
        <dbReference type="Proteomes" id="UP000183076"/>
    </source>
</evidence>
<accession>A0A1H3DNG5</accession>
<evidence type="ECO:0000256" key="9">
    <source>
        <dbReference type="PIRSR" id="PIRSR001589-2"/>
    </source>
</evidence>
<dbReference type="InterPro" id="IPR051786">
    <property type="entry name" value="ASN_synthetase/amidase"/>
</dbReference>
<keyword evidence="8" id="KW-0061">Asparagine biosynthesis</keyword>
<dbReference type="InterPro" id="IPR033738">
    <property type="entry name" value="AsnB_N"/>
</dbReference>
<dbReference type="AlphaFoldDB" id="A0A1H3DNG5"/>
<dbReference type="EC" id="6.3.5.4" evidence="3"/>
<dbReference type="InterPro" id="IPR017932">
    <property type="entry name" value="GATase_2_dom"/>
</dbReference>
<dbReference type="GO" id="GO:0005524">
    <property type="term" value="F:ATP binding"/>
    <property type="evidence" value="ECO:0007669"/>
    <property type="project" value="UniProtKB-KW"/>
</dbReference>
<evidence type="ECO:0000256" key="8">
    <source>
        <dbReference type="PIRSR" id="PIRSR001589-1"/>
    </source>
</evidence>
<protein>
    <recommendedName>
        <fullName evidence="3">asparagine synthase (glutamine-hydrolyzing)</fullName>
        <ecNumber evidence="3">6.3.5.4</ecNumber>
    </recommendedName>
</protein>
<dbReference type="InterPro" id="IPR006426">
    <property type="entry name" value="Asn_synth_AEB"/>
</dbReference>
<dbReference type="CDD" id="cd01991">
    <property type="entry name" value="Asn_synthase_B_C"/>
    <property type="match status" value="1"/>
</dbReference>
<dbReference type="Gene3D" id="3.60.20.10">
    <property type="entry name" value="Glutamine Phosphoribosylpyrophosphate, subunit 1, domain 1"/>
    <property type="match status" value="1"/>
</dbReference>
<feature type="domain" description="Glutamine amidotransferase type-2" evidence="10">
    <location>
        <begin position="2"/>
        <end position="214"/>
    </location>
</feature>
<comment type="pathway">
    <text evidence="1">Amino-acid biosynthesis; L-asparagine biosynthesis; L-asparagine from L-aspartate (L-Gln route): step 1/1.</text>
</comment>
<keyword evidence="5 9" id="KW-0067">ATP-binding</keyword>